<feature type="transmembrane region" description="Helical" evidence="1">
    <location>
        <begin position="89"/>
        <end position="110"/>
    </location>
</feature>
<reference evidence="3" key="1">
    <citation type="journal article" date="2021" name="Microbiol. Resour. Announc.">
        <title>LGAAP: Leishmaniinae Genome Assembly and Annotation Pipeline.</title>
        <authorList>
            <person name="Almutairi H."/>
            <person name="Urbaniak M.D."/>
            <person name="Bates M.D."/>
            <person name="Jariyapan N."/>
            <person name="Kwakye-Nuako G."/>
            <person name="Thomaz-Soccol V."/>
            <person name="Al-Salem W.S."/>
            <person name="Dillon R.J."/>
            <person name="Bates P.A."/>
            <person name="Gatherer D."/>
        </authorList>
    </citation>
    <scope>NUCLEOTIDE SEQUENCE [LARGE SCALE GENOMIC DNA]</scope>
</reference>
<dbReference type="GeneID" id="92357981"/>
<gene>
    <name evidence="2" type="ORF">LSCM4_02010</name>
</gene>
<comment type="caution">
    <text evidence="2">The sequence shown here is derived from an EMBL/GenBank/DDBJ whole genome shotgun (WGS) entry which is preliminary data.</text>
</comment>
<feature type="transmembrane region" description="Helical" evidence="1">
    <location>
        <begin position="12"/>
        <end position="32"/>
    </location>
</feature>
<keyword evidence="1" id="KW-0812">Transmembrane</keyword>
<accession>A0A836KNV5</accession>
<evidence type="ECO:0000313" key="2">
    <source>
        <dbReference type="EMBL" id="KAG5472688.1"/>
    </source>
</evidence>
<dbReference type="KEGG" id="loi:92357981"/>
<dbReference type="PANTHER" id="PTHR33297:SF4">
    <property type="entry name" value="AMASTIN"/>
    <property type="match status" value="1"/>
</dbReference>
<proteinExistence type="predicted"/>
<keyword evidence="1" id="KW-1133">Transmembrane helix</keyword>
<reference evidence="3" key="2">
    <citation type="journal article" date="2021" name="Sci. Data">
        <title>Chromosome-scale genome sequencing, assembly and annotation of six genomes from subfamily Leishmaniinae.</title>
        <authorList>
            <person name="Almutairi H."/>
            <person name="Urbaniak M.D."/>
            <person name="Bates M.D."/>
            <person name="Jariyapan N."/>
            <person name="Kwakye-Nuako G."/>
            <person name="Thomaz Soccol V."/>
            <person name="Al-Salem W.S."/>
            <person name="Dillon R.J."/>
            <person name="Bates P.A."/>
            <person name="Gatherer D."/>
        </authorList>
    </citation>
    <scope>NUCLEOTIDE SEQUENCE [LARGE SCALE GENOMIC DNA]</scope>
</reference>
<dbReference type="InterPro" id="IPR009944">
    <property type="entry name" value="Amastin"/>
</dbReference>
<dbReference type="Pfam" id="PF07344">
    <property type="entry name" value="Amastin"/>
    <property type="match status" value="1"/>
</dbReference>
<dbReference type="EMBL" id="JAFHLR010000030">
    <property type="protein sequence ID" value="KAG5472688.1"/>
    <property type="molecule type" value="Genomic_DNA"/>
</dbReference>
<evidence type="ECO:0000313" key="3">
    <source>
        <dbReference type="Proteomes" id="UP000674143"/>
    </source>
</evidence>
<feature type="transmembrane region" description="Helical" evidence="1">
    <location>
        <begin position="176"/>
        <end position="197"/>
    </location>
</feature>
<evidence type="ECO:0000256" key="1">
    <source>
        <dbReference type="SAM" id="Phobius"/>
    </source>
</evidence>
<sequence>MGFEALDGHTNVALYLLCSCTVFLFLVTSAPISQFRGQGIRADGSGGASKLSCVTVWGLKNDCNGNDYDYRPTSIECALPKQLFQVSEAFYTVAVLVSLLSCLMGGLHFIGIKAKLLLILLAVLEVALALIPWACMTAVWYGDYCEGSTVTINATTGKSDGVPYGSVLRSSFKISAGYGMTVAAWCIQVIGVVLLIVM</sequence>
<dbReference type="PANTHER" id="PTHR33297">
    <property type="entry name" value="AMASTIN-LIKE SURFACE PROTEIN-LIKE PROTEIN-RELATED"/>
    <property type="match status" value="1"/>
</dbReference>
<dbReference type="Proteomes" id="UP000674143">
    <property type="component" value="Unassembled WGS sequence"/>
</dbReference>
<keyword evidence="1" id="KW-0472">Membrane</keyword>
<protein>
    <recommendedName>
        <fullName evidence="4">Surface protein amastin</fullName>
    </recommendedName>
</protein>
<name>A0A836KNV5_9TRYP</name>
<dbReference type="RefSeq" id="XP_067061084.1">
    <property type="nucleotide sequence ID" value="XM_067204047.1"/>
</dbReference>
<keyword evidence="3" id="KW-1185">Reference proteome</keyword>
<organism evidence="2 3">
    <name type="scientific">Leishmania orientalis</name>
    <dbReference type="NCBI Taxonomy" id="2249476"/>
    <lineage>
        <taxon>Eukaryota</taxon>
        <taxon>Discoba</taxon>
        <taxon>Euglenozoa</taxon>
        <taxon>Kinetoplastea</taxon>
        <taxon>Metakinetoplastina</taxon>
        <taxon>Trypanosomatida</taxon>
        <taxon>Trypanosomatidae</taxon>
        <taxon>Leishmaniinae</taxon>
        <taxon>Leishmania</taxon>
    </lineage>
</organism>
<dbReference type="AlphaFoldDB" id="A0A836KNV5"/>
<evidence type="ECO:0008006" key="4">
    <source>
        <dbReference type="Google" id="ProtNLM"/>
    </source>
</evidence>
<feature type="transmembrane region" description="Helical" evidence="1">
    <location>
        <begin position="117"/>
        <end position="141"/>
    </location>
</feature>